<accession>A0A854NJ85</accession>
<proteinExistence type="inferred from homology"/>
<evidence type="ECO:0000313" key="12">
    <source>
        <dbReference type="Proteomes" id="UP000197692"/>
    </source>
</evidence>
<evidence type="ECO:0000256" key="7">
    <source>
        <dbReference type="ARBA" id="ARBA00022989"/>
    </source>
</evidence>
<keyword evidence="8" id="KW-0811">Translocation</keyword>
<keyword evidence="6" id="KW-0653">Protein transport</keyword>
<evidence type="ECO:0000256" key="2">
    <source>
        <dbReference type="ARBA" id="ARBA00006742"/>
    </source>
</evidence>
<gene>
    <name evidence="11" type="ORF">AY602_03385</name>
</gene>
<feature type="transmembrane region" description="Helical" evidence="10">
    <location>
        <begin position="6"/>
        <end position="24"/>
    </location>
</feature>
<keyword evidence="3" id="KW-0813">Transport</keyword>
<evidence type="ECO:0000256" key="6">
    <source>
        <dbReference type="ARBA" id="ARBA00022927"/>
    </source>
</evidence>
<evidence type="ECO:0000256" key="8">
    <source>
        <dbReference type="ARBA" id="ARBA00023010"/>
    </source>
</evidence>
<dbReference type="Proteomes" id="UP000197692">
    <property type="component" value="Unassembled WGS sequence"/>
</dbReference>
<dbReference type="SMART" id="SM01323">
    <property type="entry name" value="YajC"/>
    <property type="match status" value="1"/>
</dbReference>
<dbReference type="EMBL" id="LSZF01000023">
    <property type="protein sequence ID" value="OWM35262.1"/>
    <property type="molecule type" value="Genomic_DNA"/>
</dbReference>
<dbReference type="AlphaFoldDB" id="A0A854NJ85"/>
<evidence type="ECO:0000256" key="5">
    <source>
        <dbReference type="ARBA" id="ARBA00022692"/>
    </source>
</evidence>
<keyword evidence="7 10" id="KW-1133">Transmembrane helix</keyword>
<dbReference type="GO" id="GO:0005886">
    <property type="term" value="C:plasma membrane"/>
    <property type="evidence" value="ECO:0007669"/>
    <property type="project" value="UniProtKB-SubCell"/>
</dbReference>
<comment type="subcellular location">
    <subcellularLocation>
        <location evidence="1">Cell membrane</location>
        <topology evidence="1">Single-pass membrane protein</topology>
    </subcellularLocation>
</comment>
<evidence type="ECO:0000313" key="11">
    <source>
        <dbReference type="EMBL" id="OWM35262.1"/>
    </source>
</evidence>
<sequence length="97" mass="10775">MSMTSTLLLYVALVVVFVLPSLLIRRRQKQHLDRLKNLQESMMIGQRVITTAGVHAVIKGIAENTVDLEIAPNILVTFEKSAVISIEDNKSNSELEA</sequence>
<dbReference type="InterPro" id="IPR003849">
    <property type="entry name" value="Preprotein_translocase_YajC"/>
</dbReference>
<evidence type="ECO:0000256" key="3">
    <source>
        <dbReference type="ARBA" id="ARBA00022448"/>
    </source>
</evidence>
<evidence type="ECO:0000256" key="1">
    <source>
        <dbReference type="ARBA" id="ARBA00004162"/>
    </source>
</evidence>
<dbReference type="NCBIfam" id="TIGR00739">
    <property type="entry name" value="yajC"/>
    <property type="match status" value="1"/>
</dbReference>
<dbReference type="GO" id="GO:0015031">
    <property type="term" value="P:protein transport"/>
    <property type="evidence" value="ECO:0007669"/>
    <property type="project" value="UniProtKB-KW"/>
</dbReference>
<keyword evidence="9 10" id="KW-0472">Membrane</keyword>
<evidence type="ECO:0000256" key="4">
    <source>
        <dbReference type="ARBA" id="ARBA00022475"/>
    </source>
</evidence>
<dbReference type="PANTHER" id="PTHR33909">
    <property type="entry name" value="SEC TRANSLOCON ACCESSORY COMPLEX SUBUNIT YAJC"/>
    <property type="match status" value="1"/>
</dbReference>
<comment type="caution">
    <text evidence="11">The sequence shown here is derived from an EMBL/GenBank/DDBJ whole genome shotgun (WGS) entry which is preliminary data.</text>
</comment>
<protein>
    <submittedName>
        <fullName evidence="11">Preprotein translocase subunit YajC</fullName>
    </submittedName>
</protein>
<evidence type="ECO:0000256" key="9">
    <source>
        <dbReference type="ARBA" id="ARBA00023136"/>
    </source>
</evidence>
<evidence type="ECO:0000256" key="10">
    <source>
        <dbReference type="SAM" id="Phobius"/>
    </source>
</evidence>
<dbReference type="RefSeq" id="WP_003851723.1">
    <property type="nucleotide sequence ID" value="NZ_JADQTR010000010.1"/>
</dbReference>
<keyword evidence="5 10" id="KW-0812">Transmembrane</keyword>
<dbReference type="Pfam" id="PF02699">
    <property type="entry name" value="YajC"/>
    <property type="match status" value="1"/>
</dbReference>
<organism evidence="11 12">
    <name type="scientific">Corynebacterium diphtheriae bv. mitis</name>
    <dbReference type="NCBI Taxonomy" id="1806053"/>
    <lineage>
        <taxon>Bacteria</taxon>
        <taxon>Bacillati</taxon>
        <taxon>Actinomycetota</taxon>
        <taxon>Actinomycetes</taxon>
        <taxon>Mycobacteriales</taxon>
        <taxon>Corynebacteriaceae</taxon>
        <taxon>Corynebacterium</taxon>
    </lineage>
</organism>
<name>A0A854NJ85_CORDP</name>
<dbReference type="PANTHER" id="PTHR33909:SF1">
    <property type="entry name" value="SEC TRANSLOCON ACCESSORY COMPLEX SUBUNIT YAJC"/>
    <property type="match status" value="1"/>
</dbReference>
<comment type="similarity">
    <text evidence="2">Belongs to the YajC family.</text>
</comment>
<reference evidence="12" key="1">
    <citation type="submission" date="2016-02" db="EMBL/GenBank/DDBJ databases">
        <title>Genomic analyses of a collection of pathogenic Corynebacterium diphtheriae.</title>
        <authorList>
            <person name="Sangal V."/>
            <person name="Titov L."/>
        </authorList>
    </citation>
    <scope>NUCLEOTIDE SEQUENCE [LARGE SCALE GENOMIC DNA]</scope>
    <source>
        <strain evidence="12">1438</strain>
    </source>
</reference>
<keyword evidence="4" id="KW-1003">Cell membrane</keyword>